<sequence>MAAVQCDNFVGNAWKKDLCLNCFKSKEEHVARNGYLQSIIQTRIPDPPKEGILKGPKSRHSSLKGNNKVIFHNMEFEVIGFGGDDSYSDDDYPDFACNQVESEEVEDTEEDRAFQKLTKSNTDYNSIPENLQEPKEGEVKKLIEPLKLGKQVFDDKGKKKTLLVSVTPFGDQISVKNKVNANGVKRNLSSGTEAKLNGCSYTNDSDTANKLESSVRGFIDKTEKPNGSGPVPVQEIPAKTNGVHSDTDEKMRKSENSVEITQLKGDDSSGKVSNDKSIIKRSQPLDKNHKFRLIKDFQKENDSAEKDEIQSKSDRIKTSDKVNNLLDKARKKVNQFPVITDNSNFKFKAKDFTNSCLKKSAENNKGVVLDMYKIREKEDVKAINEINEEKTIKGRLTSSEIRAKFLMVDLKGSTERQTDPTTDRDAERNSSGMPVPGIVKEVQEKFHKTTALDRTKLVPNVSSLYRHHVQNTTLKKEEKNQVEVIAPIVKPLMNGVVSSMTLVPSIECVFKECKTNGEVECEPKHVKSEEEAEGTVLDDSCTVESEEEPATEIKFKKISVGTIENFDNIIKGEEIILFSADKGLGLNKCEDQNEDGEELQDNEEGSESAENSDDQKSSDDSSVPPALPTKPPPSLLESRTTFLHDLTTVEGCGTKGMQEKPKVPAKPIIIHSKRTNFQSPVHVVSTLCLILAWVVPENC</sequence>
<dbReference type="Proteomes" id="UP001372834">
    <property type="component" value="Unassembled WGS sequence"/>
</dbReference>
<feature type="region of interest" description="Disordered" evidence="1">
    <location>
        <begin position="219"/>
        <end position="284"/>
    </location>
</feature>
<name>A0AAN8PCN7_POLSC</name>
<protein>
    <submittedName>
        <fullName evidence="2">Uncharacterized protein</fullName>
    </submittedName>
</protein>
<feature type="compositionally biased region" description="Basic and acidic residues" evidence="1">
    <location>
        <begin position="412"/>
        <end position="428"/>
    </location>
</feature>
<dbReference type="PANTHER" id="PTHR37970:SF1">
    <property type="entry name" value="SERINE-RICH ADHESIN FOR PLATELETS"/>
    <property type="match status" value="1"/>
</dbReference>
<feature type="compositionally biased region" description="Basic and acidic residues" evidence="1">
    <location>
        <begin position="245"/>
        <end position="256"/>
    </location>
</feature>
<feature type="compositionally biased region" description="Acidic residues" evidence="1">
    <location>
        <begin position="592"/>
        <end position="612"/>
    </location>
</feature>
<proteinExistence type="predicted"/>
<feature type="region of interest" description="Disordered" evidence="1">
    <location>
        <begin position="588"/>
        <end position="638"/>
    </location>
</feature>
<evidence type="ECO:0000313" key="3">
    <source>
        <dbReference type="Proteomes" id="UP001372834"/>
    </source>
</evidence>
<gene>
    <name evidence="2" type="ORF">RUM43_007446</name>
</gene>
<feature type="compositionally biased region" description="Pro residues" evidence="1">
    <location>
        <begin position="625"/>
        <end position="634"/>
    </location>
</feature>
<comment type="caution">
    <text evidence="2">The sequence shown here is derived from an EMBL/GenBank/DDBJ whole genome shotgun (WGS) entry which is preliminary data.</text>
</comment>
<feature type="compositionally biased region" description="Basic and acidic residues" evidence="1">
    <location>
        <begin position="264"/>
        <end position="284"/>
    </location>
</feature>
<accession>A0AAN8PCN7</accession>
<dbReference type="AlphaFoldDB" id="A0AAN8PCN7"/>
<evidence type="ECO:0000256" key="1">
    <source>
        <dbReference type="SAM" id="MobiDB-lite"/>
    </source>
</evidence>
<organism evidence="2 3">
    <name type="scientific">Polyplax serrata</name>
    <name type="common">Common mouse louse</name>
    <dbReference type="NCBI Taxonomy" id="468196"/>
    <lineage>
        <taxon>Eukaryota</taxon>
        <taxon>Metazoa</taxon>
        <taxon>Ecdysozoa</taxon>
        <taxon>Arthropoda</taxon>
        <taxon>Hexapoda</taxon>
        <taxon>Insecta</taxon>
        <taxon>Pterygota</taxon>
        <taxon>Neoptera</taxon>
        <taxon>Paraneoptera</taxon>
        <taxon>Psocodea</taxon>
        <taxon>Troctomorpha</taxon>
        <taxon>Phthiraptera</taxon>
        <taxon>Anoplura</taxon>
        <taxon>Polyplacidae</taxon>
        <taxon>Polyplax</taxon>
    </lineage>
</organism>
<evidence type="ECO:0000313" key="2">
    <source>
        <dbReference type="EMBL" id="KAK6639176.1"/>
    </source>
</evidence>
<dbReference type="EMBL" id="JAWJWE010000003">
    <property type="protein sequence ID" value="KAK6639176.1"/>
    <property type="molecule type" value="Genomic_DNA"/>
</dbReference>
<dbReference type="PANTHER" id="PTHR37970">
    <property type="entry name" value="PROTEIN CBG08587"/>
    <property type="match status" value="1"/>
</dbReference>
<reference evidence="2 3" key="1">
    <citation type="submission" date="2023-10" db="EMBL/GenBank/DDBJ databases">
        <title>Genomes of two closely related lineages of the louse Polyplax serrata with different host specificities.</title>
        <authorList>
            <person name="Martinu J."/>
            <person name="Tarabai H."/>
            <person name="Stefka J."/>
            <person name="Hypsa V."/>
        </authorList>
    </citation>
    <scope>NUCLEOTIDE SEQUENCE [LARGE SCALE GENOMIC DNA]</scope>
    <source>
        <strain evidence="2">HR10_N</strain>
    </source>
</reference>
<feature type="region of interest" description="Disordered" evidence="1">
    <location>
        <begin position="412"/>
        <end position="435"/>
    </location>
</feature>